<gene>
    <name evidence="1" type="ORF">AAFF_G00149580</name>
</gene>
<organism evidence="1 2">
    <name type="scientific">Aldrovandia affinis</name>
    <dbReference type="NCBI Taxonomy" id="143900"/>
    <lineage>
        <taxon>Eukaryota</taxon>
        <taxon>Metazoa</taxon>
        <taxon>Chordata</taxon>
        <taxon>Craniata</taxon>
        <taxon>Vertebrata</taxon>
        <taxon>Euteleostomi</taxon>
        <taxon>Actinopterygii</taxon>
        <taxon>Neopterygii</taxon>
        <taxon>Teleostei</taxon>
        <taxon>Notacanthiformes</taxon>
        <taxon>Halosauridae</taxon>
        <taxon>Aldrovandia</taxon>
    </lineage>
</organism>
<dbReference type="Proteomes" id="UP001221898">
    <property type="component" value="Unassembled WGS sequence"/>
</dbReference>
<name>A0AAD7W9G8_9TELE</name>
<reference evidence="1" key="1">
    <citation type="journal article" date="2023" name="Science">
        <title>Genome structures resolve the early diversification of teleost fishes.</title>
        <authorList>
            <person name="Parey E."/>
            <person name="Louis A."/>
            <person name="Montfort J."/>
            <person name="Bouchez O."/>
            <person name="Roques C."/>
            <person name="Iampietro C."/>
            <person name="Lluch J."/>
            <person name="Castinel A."/>
            <person name="Donnadieu C."/>
            <person name="Desvignes T."/>
            <person name="Floi Bucao C."/>
            <person name="Jouanno E."/>
            <person name="Wen M."/>
            <person name="Mejri S."/>
            <person name="Dirks R."/>
            <person name="Jansen H."/>
            <person name="Henkel C."/>
            <person name="Chen W.J."/>
            <person name="Zahm M."/>
            <person name="Cabau C."/>
            <person name="Klopp C."/>
            <person name="Thompson A.W."/>
            <person name="Robinson-Rechavi M."/>
            <person name="Braasch I."/>
            <person name="Lecointre G."/>
            <person name="Bobe J."/>
            <person name="Postlethwait J.H."/>
            <person name="Berthelot C."/>
            <person name="Roest Crollius H."/>
            <person name="Guiguen Y."/>
        </authorList>
    </citation>
    <scope>NUCLEOTIDE SEQUENCE</scope>
    <source>
        <strain evidence="1">NC1722</strain>
    </source>
</reference>
<dbReference type="AlphaFoldDB" id="A0AAD7W9G8"/>
<evidence type="ECO:0000313" key="2">
    <source>
        <dbReference type="Proteomes" id="UP001221898"/>
    </source>
</evidence>
<comment type="caution">
    <text evidence="1">The sequence shown here is derived from an EMBL/GenBank/DDBJ whole genome shotgun (WGS) entry which is preliminary data.</text>
</comment>
<proteinExistence type="predicted"/>
<protein>
    <submittedName>
        <fullName evidence="1">Uncharacterized protein</fullName>
    </submittedName>
</protein>
<evidence type="ECO:0000313" key="1">
    <source>
        <dbReference type="EMBL" id="KAJ8387809.1"/>
    </source>
</evidence>
<dbReference type="EMBL" id="JAINUG010000205">
    <property type="protein sequence ID" value="KAJ8387809.1"/>
    <property type="molecule type" value="Genomic_DNA"/>
</dbReference>
<keyword evidence="2" id="KW-1185">Reference proteome</keyword>
<accession>A0AAD7W9G8</accession>
<sequence length="106" mass="11575">MIPARRGVAGGSVDSALVVGGRPPGRHGFRKRIMNRDRAELGRGGWKRAYMRLRRCPTEDAAFSMALCCLQTLSALSESGCAGFWEMNGRDPESRPDSAVNRVPVL</sequence>